<keyword evidence="2" id="KW-1185">Reference proteome</keyword>
<accession>A0A498JGL3</accession>
<sequence length="81" mass="9227">MGTNVLGLQYSFITIVFLTHHWVHKDSMIWVSTTVSSPTTGFTKIPNHRRRSVPTTIRGGAVIWVLLEDEETEESKEGRRS</sequence>
<gene>
    <name evidence="1" type="ORF">DVH24_033437</name>
</gene>
<proteinExistence type="predicted"/>
<evidence type="ECO:0000313" key="2">
    <source>
        <dbReference type="Proteomes" id="UP000290289"/>
    </source>
</evidence>
<protein>
    <submittedName>
        <fullName evidence="1">Uncharacterized protein</fullName>
    </submittedName>
</protein>
<dbReference type="Proteomes" id="UP000290289">
    <property type="component" value="Chromosome 8"/>
</dbReference>
<organism evidence="1 2">
    <name type="scientific">Malus domestica</name>
    <name type="common">Apple</name>
    <name type="synonym">Pyrus malus</name>
    <dbReference type="NCBI Taxonomy" id="3750"/>
    <lineage>
        <taxon>Eukaryota</taxon>
        <taxon>Viridiplantae</taxon>
        <taxon>Streptophyta</taxon>
        <taxon>Embryophyta</taxon>
        <taxon>Tracheophyta</taxon>
        <taxon>Spermatophyta</taxon>
        <taxon>Magnoliopsida</taxon>
        <taxon>eudicotyledons</taxon>
        <taxon>Gunneridae</taxon>
        <taxon>Pentapetalae</taxon>
        <taxon>rosids</taxon>
        <taxon>fabids</taxon>
        <taxon>Rosales</taxon>
        <taxon>Rosaceae</taxon>
        <taxon>Amygdaloideae</taxon>
        <taxon>Maleae</taxon>
        <taxon>Malus</taxon>
    </lineage>
</organism>
<comment type="caution">
    <text evidence="1">The sequence shown here is derived from an EMBL/GenBank/DDBJ whole genome shotgun (WGS) entry which is preliminary data.</text>
</comment>
<dbReference type="EMBL" id="RDQH01000334">
    <property type="protein sequence ID" value="RXH92541.1"/>
    <property type="molecule type" value="Genomic_DNA"/>
</dbReference>
<dbReference type="AlphaFoldDB" id="A0A498JGL3"/>
<evidence type="ECO:0000313" key="1">
    <source>
        <dbReference type="EMBL" id="RXH92541.1"/>
    </source>
</evidence>
<name>A0A498JGL3_MALDO</name>
<reference evidence="1 2" key="1">
    <citation type="submission" date="2018-10" db="EMBL/GenBank/DDBJ databases">
        <title>A high-quality apple genome assembly.</title>
        <authorList>
            <person name="Hu J."/>
        </authorList>
    </citation>
    <scope>NUCLEOTIDE SEQUENCE [LARGE SCALE GENOMIC DNA]</scope>
    <source>
        <strain evidence="2">cv. HFTH1</strain>
        <tissue evidence="1">Young leaf</tissue>
    </source>
</reference>